<evidence type="ECO:0000313" key="2">
    <source>
        <dbReference type="EMBL" id="MBT1541425.1"/>
    </source>
</evidence>
<comment type="caution">
    <text evidence="2">The sequence shown here is derived from an EMBL/GenBank/DDBJ whole genome shotgun (WGS) entry which is preliminary data.</text>
</comment>
<dbReference type="AlphaFoldDB" id="A0A9Q2W5M4"/>
<dbReference type="Proteomes" id="UP000709437">
    <property type="component" value="Unassembled WGS sequence"/>
</dbReference>
<keyword evidence="1" id="KW-0812">Transmembrane</keyword>
<name>A0A9Q2W5M4_9MICO</name>
<feature type="transmembrane region" description="Helical" evidence="1">
    <location>
        <begin position="5"/>
        <end position="25"/>
    </location>
</feature>
<dbReference type="RefSeq" id="WP_071249931.1">
    <property type="nucleotide sequence ID" value="NZ_JAHEWX010000006.1"/>
</dbReference>
<protein>
    <submittedName>
        <fullName evidence="2">Uncharacterized protein</fullName>
    </submittedName>
</protein>
<evidence type="ECO:0000256" key="1">
    <source>
        <dbReference type="SAM" id="Phobius"/>
    </source>
</evidence>
<reference evidence="2" key="1">
    <citation type="submission" date="2021-05" db="EMBL/GenBank/DDBJ databases">
        <title>Whole genome sequence of Curtobacterium flaccumfaciens pv. flaccumfaciens strain CFBP 3417.</title>
        <authorList>
            <person name="Osdaghi E."/>
            <person name="Taghouti G."/>
            <person name="Portier P."/>
            <person name="Fazliarab A."/>
            <person name="Taghavi S.M."/>
            <person name="Briand M."/>
            <person name="Le-Saux M."/>
            <person name="Jacques M.-A."/>
        </authorList>
    </citation>
    <scope>NUCLEOTIDE SEQUENCE</scope>
    <source>
        <strain evidence="2">CFBP 3417</strain>
    </source>
</reference>
<dbReference type="EMBL" id="JAHEWX010000006">
    <property type="protein sequence ID" value="MBT1541425.1"/>
    <property type="molecule type" value="Genomic_DNA"/>
</dbReference>
<feature type="transmembrane region" description="Helical" evidence="1">
    <location>
        <begin position="31"/>
        <end position="51"/>
    </location>
</feature>
<accession>A0A9Q2W5M4</accession>
<gene>
    <name evidence="2" type="ORF">KK103_06585</name>
</gene>
<keyword evidence="1" id="KW-1133">Transmembrane helix</keyword>
<keyword evidence="1" id="KW-0472">Membrane</keyword>
<sequence>MRSWLLYITIVIAALVAVLLIANWLPAASSGVFVIGTPVIVIGAGLGAKYVKERRKGRRAHQR</sequence>
<organism evidence="2 3">
    <name type="scientific">Curtobacterium flaccumfaciens pv. flaccumfaciens</name>
    <dbReference type="NCBI Taxonomy" id="138532"/>
    <lineage>
        <taxon>Bacteria</taxon>
        <taxon>Bacillati</taxon>
        <taxon>Actinomycetota</taxon>
        <taxon>Actinomycetes</taxon>
        <taxon>Micrococcales</taxon>
        <taxon>Microbacteriaceae</taxon>
        <taxon>Curtobacterium</taxon>
    </lineage>
</organism>
<proteinExistence type="predicted"/>
<evidence type="ECO:0000313" key="3">
    <source>
        <dbReference type="Proteomes" id="UP000709437"/>
    </source>
</evidence>